<sequence length="273" mass="27693">MRLFALTALTLVAFAANSLLNRLALEGGAAGPASFAAVRLIAGAVMLSLLVMWRNGRPAWRTGRLGPVALALYMLGFSFAYVSLPAGVGALILFGGVQVTMFAGALIGGDRVPLGRWLGAGLSFAGLCSLMWPAGHAAPDAAGTALMVVAALGWGIYSLIGRGARDPLGATAANFIWAVPAGVLIWLVLPDAMSREGLGLAVLSGAVTSGLGYALWYHVLPGLGATRAAVAQSTVPVLAVAGGVLLLGEALTLRVVLASVLVLGGVVWSVRAR</sequence>
<feature type="transmembrane region" description="Helical" evidence="5">
    <location>
        <begin position="253"/>
        <end position="270"/>
    </location>
</feature>
<feature type="transmembrane region" description="Helical" evidence="5">
    <location>
        <begin position="114"/>
        <end position="135"/>
    </location>
</feature>
<dbReference type="PANTHER" id="PTHR32322">
    <property type="entry name" value="INNER MEMBRANE TRANSPORTER"/>
    <property type="match status" value="1"/>
</dbReference>
<dbReference type="EMBL" id="JANHAX010000002">
    <property type="protein sequence ID" value="MDQ2090210.1"/>
    <property type="molecule type" value="Genomic_DNA"/>
</dbReference>
<evidence type="ECO:0000256" key="2">
    <source>
        <dbReference type="ARBA" id="ARBA00022692"/>
    </source>
</evidence>
<evidence type="ECO:0000256" key="1">
    <source>
        <dbReference type="ARBA" id="ARBA00004141"/>
    </source>
</evidence>
<feature type="transmembrane region" description="Helical" evidence="5">
    <location>
        <begin position="198"/>
        <end position="216"/>
    </location>
</feature>
<accession>A0AAE3WD10</accession>
<reference evidence="7" key="1">
    <citation type="submission" date="2022-07" db="EMBL/GenBank/DDBJ databases">
        <authorList>
            <person name="Otstavnykh N."/>
            <person name="Isaeva M."/>
            <person name="Bystritskaya E."/>
        </authorList>
    </citation>
    <scope>NUCLEOTIDE SEQUENCE</scope>
    <source>
        <strain evidence="7">KCTC 52189</strain>
    </source>
</reference>
<feature type="transmembrane region" description="Helical" evidence="5">
    <location>
        <begin position="65"/>
        <end position="82"/>
    </location>
</feature>
<dbReference type="InterPro" id="IPR037185">
    <property type="entry name" value="EmrE-like"/>
</dbReference>
<dbReference type="Proteomes" id="UP001226762">
    <property type="component" value="Unassembled WGS sequence"/>
</dbReference>
<evidence type="ECO:0000256" key="5">
    <source>
        <dbReference type="SAM" id="Phobius"/>
    </source>
</evidence>
<dbReference type="PANTHER" id="PTHR32322:SF9">
    <property type="entry name" value="AMINO-ACID METABOLITE EFFLUX PUMP-RELATED"/>
    <property type="match status" value="1"/>
</dbReference>
<dbReference type="SUPFAM" id="SSF103481">
    <property type="entry name" value="Multidrug resistance efflux transporter EmrE"/>
    <property type="match status" value="2"/>
</dbReference>
<protein>
    <submittedName>
        <fullName evidence="7">DMT family transporter</fullName>
    </submittedName>
</protein>
<dbReference type="Pfam" id="PF00892">
    <property type="entry name" value="EamA"/>
    <property type="match status" value="1"/>
</dbReference>
<feature type="transmembrane region" description="Helical" evidence="5">
    <location>
        <begin position="88"/>
        <end position="107"/>
    </location>
</feature>
<comment type="subcellular location">
    <subcellularLocation>
        <location evidence="1">Membrane</location>
        <topology evidence="1">Multi-pass membrane protein</topology>
    </subcellularLocation>
</comment>
<gene>
    <name evidence="7" type="ORF">NO357_09910</name>
</gene>
<evidence type="ECO:0000256" key="3">
    <source>
        <dbReference type="ARBA" id="ARBA00022989"/>
    </source>
</evidence>
<feature type="domain" description="EamA" evidence="6">
    <location>
        <begin position="143"/>
        <end position="269"/>
    </location>
</feature>
<dbReference type="InterPro" id="IPR050638">
    <property type="entry name" value="AA-Vitamin_Transporters"/>
</dbReference>
<evidence type="ECO:0000313" key="7">
    <source>
        <dbReference type="EMBL" id="MDQ2090210.1"/>
    </source>
</evidence>
<dbReference type="AlphaFoldDB" id="A0AAE3WD10"/>
<feature type="transmembrane region" description="Helical" evidence="5">
    <location>
        <begin position="31"/>
        <end position="53"/>
    </location>
</feature>
<dbReference type="RefSeq" id="WP_306735475.1">
    <property type="nucleotide sequence ID" value="NZ_JANHAX010000002.1"/>
</dbReference>
<keyword evidence="2 5" id="KW-0812">Transmembrane</keyword>
<evidence type="ECO:0000259" key="6">
    <source>
        <dbReference type="Pfam" id="PF00892"/>
    </source>
</evidence>
<feature type="transmembrane region" description="Helical" evidence="5">
    <location>
        <begin position="172"/>
        <end position="192"/>
    </location>
</feature>
<keyword evidence="3 5" id="KW-1133">Transmembrane helix</keyword>
<feature type="transmembrane region" description="Helical" evidence="5">
    <location>
        <begin position="141"/>
        <end position="160"/>
    </location>
</feature>
<feature type="transmembrane region" description="Helical" evidence="5">
    <location>
        <begin position="228"/>
        <end position="247"/>
    </location>
</feature>
<comment type="caution">
    <text evidence="7">The sequence shown here is derived from an EMBL/GenBank/DDBJ whole genome shotgun (WGS) entry which is preliminary data.</text>
</comment>
<keyword evidence="4 5" id="KW-0472">Membrane</keyword>
<evidence type="ECO:0000256" key="4">
    <source>
        <dbReference type="ARBA" id="ARBA00023136"/>
    </source>
</evidence>
<keyword evidence="8" id="KW-1185">Reference proteome</keyword>
<name>A0AAE3WD10_9RHOB</name>
<dbReference type="GO" id="GO:0016020">
    <property type="term" value="C:membrane"/>
    <property type="evidence" value="ECO:0007669"/>
    <property type="project" value="UniProtKB-SubCell"/>
</dbReference>
<organism evidence="7 8">
    <name type="scientific">Marimonas arenosa</name>
    <dbReference type="NCBI Taxonomy" id="1795305"/>
    <lineage>
        <taxon>Bacteria</taxon>
        <taxon>Pseudomonadati</taxon>
        <taxon>Pseudomonadota</taxon>
        <taxon>Alphaproteobacteria</taxon>
        <taxon>Rhodobacterales</taxon>
        <taxon>Paracoccaceae</taxon>
        <taxon>Marimonas</taxon>
    </lineage>
</organism>
<dbReference type="InterPro" id="IPR000620">
    <property type="entry name" value="EamA_dom"/>
</dbReference>
<proteinExistence type="predicted"/>
<reference evidence="7" key="2">
    <citation type="submission" date="2023-02" db="EMBL/GenBank/DDBJ databases">
        <title>'Rhodoalgimonas zhirmunskyi' gen. nov., isolated from a red alga.</title>
        <authorList>
            <person name="Nedashkovskaya O.I."/>
            <person name="Otstavnykh N.Y."/>
            <person name="Bystritskaya E.P."/>
            <person name="Balabanova L.A."/>
            <person name="Isaeva M.P."/>
        </authorList>
    </citation>
    <scope>NUCLEOTIDE SEQUENCE</scope>
    <source>
        <strain evidence="7">KCTC 52189</strain>
    </source>
</reference>
<evidence type="ECO:0000313" key="8">
    <source>
        <dbReference type="Proteomes" id="UP001226762"/>
    </source>
</evidence>